<dbReference type="Proteomes" id="UP001162992">
    <property type="component" value="Chromosome 23"/>
</dbReference>
<evidence type="ECO:0000313" key="1">
    <source>
        <dbReference type="EMBL" id="KAJ7514904.1"/>
    </source>
</evidence>
<name>A0ACC2ABK4_DIPCM</name>
<keyword evidence="2" id="KW-1185">Reference proteome</keyword>
<dbReference type="EMBL" id="CM055114">
    <property type="protein sequence ID" value="KAJ7514904.1"/>
    <property type="molecule type" value="Genomic_DNA"/>
</dbReference>
<protein>
    <submittedName>
        <fullName evidence="1">Uncharacterized protein</fullName>
    </submittedName>
</protein>
<accession>A0ACC2ABK4</accession>
<proteinExistence type="predicted"/>
<sequence length="675" mass="75074">MEELCTSRMVSWLQQKGNLHSIYKKLLSSIEAISIEFCGMEVMEWDVEVGEILLNDPDLVAARVLQRLWSMMPSFDDVKSSEAPERDPPWQGSRLWFRLANVPLPAISADQLPNEGIGVHQERELVYVYGVAHAVSHLQTKTFMRRFRCQSCGLVQDFYHEQKPTLSTCCDIGPFDEEVAAAIHVPYQEVLLGSVPNIHDRTISNRGHVSVSLRDDLAGRVQVGHALAIIGHAFRAVSSGYLSIYLPTDGHLFCQTIIEANNIIIPFNLRYLRVCGVNNFVTKLPWISEDGSISLDEMCDSLFGRKGNPYIGLCPQHLTVSLLLSLVSSGSFSSHDANADGSGYALFQEKYDRKHVHVLVTSASPCSGLLGSLQAAALYAERSVCHPQKGKTLIASLGQCDTATASRKLFAGNLPLSHGGVCLIDLSKNMLVKEDMKSLSDAMDKRSVVPRQSPEFVVPCASTIWAFHASHSSKDNGLANSECGNGFKSQSLTHQLLSKFDIIIPLRTHISPDTEDIRIAEIIMDLNRNSTRNELFNELQEYLCNASSIGKVIISKGADDMLRSYYLLLRKDKRVDPDDVSLLTLESLVRVACACSRLCWRNEALQVPDATLAIFLFEVTHLAKYGCSTLQELTERIVKELFLGQSKLQGPLDECLHDFHRDILQYLHSPLAIEE</sequence>
<evidence type="ECO:0000313" key="2">
    <source>
        <dbReference type="Proteomes" id="UP001162992"/>
    </source>
</evidence>
<comment type="caution">
    <text evidence="1">The sequence shown here is derived from an EMBL/GenBank/DDBJ whole genome shotgun (WGS) entry which is preliminary data.</text>
</comment>
<organism evidence="1 2">
    <name type="scientific">Diphasiastrum complanatum</name>
    <name type="common">Issler's clubmoss</name>
    <name type="synonym">Lycopodium complanatum</name>
    <dbReference type="NCBI Taxonomy" id="34168"/>
    <lineage>
        <taxon>Eukaryota</taxon>
        <taxon>Viridiplantae</taxon>
        <taxon>Streptophyta</taxon>
        <taxon>Embryophyta</taxon>
        <taxon>Tracheophyta</taxon>
        <taxon>Lycopodiopsida</taxon>
        <taxon>Lycopodiales</taxon>
        <taxon>Lycopodiaceae</taxon>
        <taxon>Lycopodioideae</taxon>
        <taxon>Diphasiastrum</taxon>
    </lineage>
</organism>
<gene>
    <name evidence="1" type="ORF">O6H91_23G065600</name>
</gene>
<reference evidence="2" key="1">
    <citation type="journal article" date="2024" name="Proc. Natl. Acad. Sci. U.S.A.">
        <title>Extraordinary preservation of gene collinearity over three hundred million years revealed in homosporous lycophytes.</title>
        <authorList>
            <person name="Li C."/>
            <person name="Wickell D."/>
            <person name="Kuo L.Y."/>
            <person name="Chen X."/>
            <person name="Nie B."/>
            <person name="Liao X."/>
            <person name="Peng D."/>
            <person name="Ji J."/>
            <person name="Jenkins J."/>
            <person name="Williams M."/>
            <person name="Shu S."/>
            <person name="Plott C."/>
            <person name="Barry K."/>
            <person name="Rajasekar S."/>
            <person name="Grimwood J."/>
            <person name="Han X."/>
            <person name="Sun S."/>
            <person name="Hou Z."/>
            <person name="He W."/>
            <person name="Dai G."/>
            <person name="Sun C."/>
            <person name="Schmutz J."/>
            <person name="Leebens-Mack J.H."/>
            <person name="Li F.W."/>
            <person name="Wang L."/>
        </authorList>
    </citation>
    <scope>NUCLEOTIDE SEQUENCE [LARGE SCALE GENOMIC DNA]</scope>
    <source>
        <strain evidence="2">cv. PW_Plant_1</strain>
    </source>
</reference>